<comment type="caution">
    <text evidence="3">The sequence shown here is derived from an EMBL/GenBank/DDBJ whole genome shotgun (WGS) entry which is preliminary data.</text>
</comment>
<dbReference type="EMBL" id="VNIM01000016">
    <property type="protein sequence ID" value="TVV75814.1"/>
    <property type="molecule type" value="Genomic_DNA"/>
</dbReference>
<evidence type="ECO:0000313" key="4">
    <source>
        <dbReference type="Proteomes" id="UP000318681"/>
    </source>
</evidence>
<name>A0A558R8W3_9SPHN</name>
<accession>A0A558R8W3</accession>
<feature type="transmembrane region" description="Helical" evidence="1">
    <location>
        <begin position="306"/>
        <end position="328"/>
    </location>
</feature>
<dbReference type="AlphaFoldDB" id="A0A558R8W3"/>
<organism evidence="3 4">
    <name type="scientific">Alterirhizorhabdus solaris</name>
    <dbReference type="NCBI Taxonomy" id="2529389"/>
    <lineage>
        <taxon>Bacteria</taxon>
        <taxon>Pseudomonadati</taxon>
        <taxon>Pseudomonadota</taxon>
        <taxon>Alphaproteobacteria</taxon>
        <taxon>Sphingomonadales</taxon>
        <taxon>Rhizorhabdaceae</taxon>
        <taxon>Alterirhizorhabdus</taxon>
    </lineage>
</organism>
<reference evidence="3 4" key="1">
    <citation type="submission" date="2019-07" db="EMBL/GenBank/DDBJ databases">
        <title>Sphingomonas solaris sp. nov., isolated from a solar panel from Boston, Massachusetts.</title>
        <authorList>
            <person name="Tanner K."/>
            <person name="Pascual J."/>
            <person name="Mancuso C."/>
            <person name="Pereto J."/>
            <person name="Khalil A."/>
            <person name="Vilanova C."/>
        </authorList>
    </citation>
    <scope>NUCLEOTIDE SEQUENCE [LARGE SCALE GENOMIC DNA]</scope>
    <source>
        <strain evidence="3 4">R4DWN</strain>
    </source>
</reference>
<keyword evidence="1" id="KW-1133">Transmembrane helix</keyword>
<dbReference type="OrthoDB" id="7448632at2"/>
<feature type="domain" description="DUF4349" evidence="2">
    <location>
        <begin position="115"/>
        <end position="329"/>
    </location>
</feature>
<gene>
    <name evidence="3" type="ORF">FOY91_05905</name>
</gene>
<sequence length="349" mass="36391">MAAASPAGIDPSASAMTRRSMMARRLGRVSKRAGMGGKIGAGCVKSEYLHRRPSRYAVRSRGGGDDMRRGFCTAAMTVLLLGGCSKAPEGTTVAKEALPPGGAAAASAIKVSVPQIAYTFGYSYRVPSGEIAALQDRHIALCDRLGPAGCRVIGMQRESDDTASASGSLTLAVSAPAARAFGRALTAAAARSGGSEADSSIAAEDLSKQIVDTEARLRARQALADRLMELLRTRTGPVADLVAAERSVAAVQEEIDAARSWLAEARGRVAMSTVEVRYVAGDGGVFGPLRPTLATMGSFFGQSLALLLQLAVVVVPWAVLAGAIAYGVRRLRRRRRISDDARITPPPPA</sequence>
<dbReference type="Pfam" id="PF14257">
    <property type="entry name" value="DUF4349"/>
    <property type="match status" value="1"/>
</dbReference>
<protein>
    <submittedName>
        <fullName evidence="3">DUF4349 domain-containing protein</fullName>
    </submittedName>
</protein>
<evidence type="ECO:0000256" key="1">
    <source>
        <dbReference type="SAM" id="Phobius"/>
    </source>
</evidence>
<evidence type="ECO:0000259" key="2">
    <source>
        <dbReference type="Pfam" id="PF14257"/>
    </source>
</evidence>
<keyword evidence="1" id="KW-0812">Transmembrane</keyword>
<dbReference type="Proteomes" id="UP000318681">
    <property type="component" value="Unassembled WGS sequence"/>
</dbReference>
<proteinExistence type="predicted"/>
<dbReference type="InterPro" id="IPR025645">
    <property type="entry name" value="DUF4349"/>
</dbReference>
<keyword evidence="4" id="KW-1185">Reference proteome</keyword>
<evidence type="ECO:0000313" key="3">
    <source>
        <dbReference type="EMBL" id="TVV75814.1"/>
    </source>
</evidence>
<keyword evidence="1" id="KW-0472">Membrane</keyword>